<dbReference type="GO" id="GO:0004803">
    <property type="term" value="F:transposase activity"/>
    <property type="evidence" value="ECO:0007669"/>
    <property type="project" value="InterPro"/>
</dbReference>
<keyword evidence="1" id="KW-0862">Zinc</keyword>
<dbReference type="InterPro" id="IPR053172">
    <property type="entry name" value="Tn903_transposase"/>
</dbReference>
<keyword evidence="1" id="KW-0863">Zinc-finger</keyword>
<keyword evidence="1" id="KW-0479">Metal-binding</keyword>
<organism evidence="4">
    <name type="scientific">uncultured Methanosarcinales archaeon</name>
    <dbReference type="NCBI Taxonomy" id="183757"/>
    <lineage>
        <taxon>Archaea</taxon>
        <taxon>Methanobacteriati</taxon>
        <taxon>Methanobacteriota</taxon>
        <taxon>Stenosarchaea group</taxon>
        <taxon>Methanomicrobia</taxon>
        <taxon>Methanosarcinales</taxon>
        <taxon>environmental samples</taxon>
    </lineage>
</organism>
<dbReference type="InterPro" id="IPR002559">
    <property type="entry name" value="Transposase_11"/>
</dbReference>
<dbReference type="Pfam" id="PF04434">
    <property type="entry name" value="SWIM"/>
    <property type="match status" value="1"/>
</dbReference>
<dbReference type="AlphaFoldDB" id="A0A7H1KP93"/>
<dbReference type="PROSITE" id="PS50966">
    <property type="entry name" value="ZF_SWIM"/>
    <property type="match status" value="1"/>
</dbReference>
<feature type="domain" description="SWIM-type" evidence="3">
    <location>
        <begin position="35"/>
        <end position="69"/>
    </location>
</feature>
<accession>A0A7H1KP93</accession>
<dbReference type="GO" id="GO:0008270">
    <property type="term" value="F:zinc ion binding"/>
    <property type="evidence" value="ECO:0007669"/>
    <property type="project" value="UniProtKB-KW"/>
</dbReference>
<name>A0A7H1KP93_9EURY</name>
<keyword evidence="2" id="KW-0175">Coiled coil</keyword>
<evidence type="ECO:0000313" key="4">
    <source>
        <dbReference type="EMBL" id="QNT35757.1"/>
    </source>
</evidence>
<sequence>MDRREMKGVQIAHSGRISETPKGWIVPSQSGKGSYLVYVEDGKTKCNCPDCEMRGTKCKHQWAVEYFIKESIDEEGNKTVEKVVRVTYSQNWTAYNKAQNEEIRLFDELLKDLAENVEEAEQKMGRPRLSVNEGLFCSIQKVYSQLSSRRAHTLYRNAEEREQINKAPSYNMVNKFLNREDITPILNHLLIVSSLPLKGIETNFAPDSSGFRTSQFNQYGVEKYGTQKEHKWVKAHILTGTKTNIIASARITEGDANDSPYFKPMVKEAHENGFNIEEIEADKGYLSRKNYDCADKIDATAYIPFTSNATAKSKGSRVWNKMYHYFMMNKDEFMAHYHQRSNVETTFMMVKTKFGDKLKSKNWIAQKNELLCKLIAHNIVVVIHEMYELGISPDFSTYAPNS</sequence>
<evidence type="ECO:0000256" key="1">
    <source>
        <dbReference type="PROSITE-ProRule" id="PRU00325"/>
    </source>
</evidence>
<dbReference type="PANTHER" id="PTHR34631">
    <property type="match status" value="1"/>
</dbReference>
<gene>
    <name evidence="4" type="ORF">MCFLDGBP_00005</name>
</gene>
<protein>
    <recommendedName>
        <fullName evidence="3">SWIM-type domain-containing protein</fullName>
    </recommendedName>
</protein>
<evidence type="ECO:0000256" key="2">
    <source>
        <dbReference type="SAM" id="Coils"/>
    </source>
</evidence>
<proteinExistence type="predicted"/>
<dbReference type="PANTHER" id="PTHR34631:SF3">
    <property type="entry name" value="ISSOD12 TRANSPOSASE TNPA_ISSOD12"/>
    <property type="match status" value="1"/>
</dbReference>
<dbReference type="GO" id="GO:0006313">
    <property type="term" value="P:DNA transposition"/>
    <property type="evidence" value="ECO:0007669"/>
    <property type="project" value="InterPro"/>
</dbReference>
<feature type="coiled-coil region" evidence="2">
    <location>
        <begin position="96"/>
        <end position="123"/>
    </location>
</feature>
<dbReference type="Pfam" id="PF01609">
    <property type="entry name" value="DDE_Tnp_1"/>
    <property type="match status" value="1"/>
</dbReference>
<evidence type="ECO:0000259" key="3">
    <source>
        <dbReference type="PROSITE" id="PS50966"/>
    </source>
</evidence>
<dbReference type="EMBL" id="MT776531">
    <property type="protein sequence ID" value="QNT35757.1"/>
    <property type="molecule type" value="Genomic_DNA"/>
</dbReference>
<dbReference type="GO" id="GO:0003677">
    <property type="term" value="F:DNA binding"/>
    <property type="evidence" value="ECO:0007669"/>
    <property type="project" value="InterPro"/>
</dbReference>
<reference evidence="4" key="1">
    <citation type="submission" date="2020-07" db="EMBL/GenBank/DDBJ databases">
        <title>Unique genomic features of the anaerobic methanotrophic archaea.</title>
        <authorList>
            <person name="Chadwick G.L."/>
            <person name="Skennerton C.T."/>
            <person name="Laso-Perez R."/>
            <person name="Leu A.O."/>
            <person name="Speth D.R."/>
            <person name="Yu H."/>
            <person name="Morgan-Lang C."/>
            <person name="Hatzenpichler R."/>
            <person name="Goudeau D."/>
            <person name="Malmstrom R."/>
            <person name="Brazelton W.J."/>
            <person name="Woyke T."/>
            <person name="Hallam S.J."/>
            <person name="Tyson G.W."/>
            <person name="Wegener G."/>
            <person name="Boetius A."/>
            <person name="Orphan V."/>
        </authorList>
    </citation>
    <scope>NUCLEOTIDE SEQUENCE</scope>
</reference>
<dbReference type="InterPro" id="IPR007527">
    <property type="entry name" value="Znf_SWIM"/>
</dbReference>